<comment type="caution">
    <text evidence="2">The sequence shown here is derived from an EMBL/GenBank/DDBJ whole genome shotgun (WGS) entry which is preliminary data.</text>
</comment>
<gene>
    <name evidence="2" type="ORF">J4573_07925</name>
</gene>
<dbReference type="Proteomes" id="UP000669179">
    <property type="component" value="Unassembled WGS sequence"/>
</dbReference>
<feature type="compositionally biased region" description="Pro residues" evidence="1">
    <location>
        <begin position="23"/>
        <end position="39"/>
    </location>
</feature>
<proteinExistence type="predicted"/>
<evidence type="ECO:0000256" key="1">
    <source>
        <dbReference type="SAM" id="MobiDB-lite"/>
    </source>
</evidence>
<accession>A0A939P7J4</accession>
<evidence type="ECO:0000313" key="2">
    <source>
        <dbReference type="EMBL" id="MBO2447013.1"/>
    </source>
</evidence>
<feature type="compositionally biased region" description="Gly residues" evidence="1">
    <location>
        <begin position="40"/>
        <end position="52"/>
    </location>
</feature>
<name>A0A939P7J4_9ACTN</name>
<feature type="region of interest" description="Disordered" evidence="1">
    <location>
        <begin position="1"/>
        <end position="58"/>
    </location>
</feature>
<dbReference type="EMBL" id="JAGEOJ010000003">
    <property type="protein sequence ID" value="MBO2447013.1"/>
    <property type="molecule type" value="Genomic_DNA"/>
</dbReference>
<sequence>MTSPFGSTGHHRHDTARARLGPSPSPGSGPGPGPGPGPGSGPGSGSGSGSGSGDTLADDCAMELLGDLDESLWIYDDVRRVDGHAFRHARRQDDHAEEMRRILYRLHRILVDWEAEALIR</sequence>
<dbReference type="AlphaFoldDB" id="A0A939P7J4"/>
<dbReference type="RefSeq" id="WP_208254617.1">
    <property type="nucleotide sequence ID" value="NZ_JAGEOJ010000003.1"/>
</dbReference>
<organism evidence="2 3">
    <name type="scientific">Actinomadura barringtoniae</name>
    <dbReference type="NCBI Taxonomy" id="1427535"/>
    <lineage>
        <taxon>Bacteria</taxon>
        <taxon>Bacillati</taxon>
        <taxon>Actinomycetota</taxon>
        <taxon>Actinomycetes</taxon>
        <taxon>Streptosporangiales</taxon>
        <taxon>Thermomonosporaceae</taxon>
        <taxon>Actinomadura</taxon>
    </lineage>
</organism>
<reference evidence="2" key="1">
    <citation type="submission" date="2021-03" db="EMBL/GenBank/DDBJ databases">
        <authorList>
            <person name="Kanchanasin P."/>
            <person name="Saeng-In P."/>
            <person name="Phongsopitanun W."/>
            <person name="Yuki M."/>
            <person name="Kudo T."/>
            <person name="Ohkuma M."/>
            <person name="Tanasupawat S."/>
        </authorList>
    </citation>
    <scope>NUCLEOTIDE SEQUENCE</scope>
    <source>
        <strain evidence="2">GKU 128</strain>
    </source>
</reference>
<keyword evidence="3" id="KW-1185">Reference proteome</keyword>
<protein>
    <submittedName>
        <fullName evidence="2">Uncharacterized protein</fullName>
    </submittedName>
</protein>
<evidence type="ECO:0000313" key="3">
    <source>
        <dbReference type="Proteomes" id="UP000669179"/>
    </source>
</evidence>